<evidence type="ECO:0000313" key="4">
    <source>
        <dbReference type="RefSeq" id="XP_004636255.1"/>
    </source>
</evidence>
<dbReference type="Gene3D" id="1.20.870.10">
    <property type="entry name" value="Son of sevenless (SoS) protein Chain: S domain 1"/>
    <property type="match status" value="1"/>
</dbReference>
<proteinExistence type="predicted"/>
<accession>A0A6P3FBK1</accession>
<dbReference type="PANTHER" id="PTHR46793:SF3">
    <property type="entry name" value="RIKEN CDNA 4930596D02 GENE"/>
    <property type="match status" value="1"/>
</dbReference>
<dbReference type="InterPro" id="IPR023578">
    <property type="entry name" value="Ras_GEF_dom_sf"/>
</dbReference>
<dbReference type="Proteomes" id="UP000515203">
    <property type="component" value="Unplaced"/>
</dbReference>
<dbReference type="PANTHER" id="PTHR46793">
    <property type="entry name" value="1700018F24RIK PROTEIN-RELATED-RELATED"/>
    <property type="match status" value="1"/>
</dbReference>
<keyword evidence="3" id="KW-1185">Reference proteome</keyword>
<dbReference type="CDD" id="cd06224">
    <property type="entry name" value="REM"/>
    <property type="match status" value="1"/>
</dbReference>
<name>A0A6P3FBK1_OCTDE</name>
<sequence length="175" mass="19913">MRGENGGDFYQGCFFWELSSFLSITVSTLELCLLLPTQGTNEIAPKVEDACSVRKLEPGTLEKLVNYLVPAQRCGDPFFVPAFLATYRRFATTGQVLDLLFHRYEFFHPNSEDDQQNKSALSSFLETWLRQYPGDFCQGPDLACVKQLITYALINLPNSEIISEVCRLLTQRETH</sequence>
<dbReference type="Pfam" id="PF00618">
    <property type="entry name" value="RasGEF_N"/>
    <property type="match status" value="1"/>
</dbReference>
<dbReference type="OrthoDB" id="9617030at2759"/>
<dbReference type="InterPro" id="IPR000651">
    <property type="entry name" value="Ras-like_Gua-exchang_fac_N"/>
</dbReference>
<dbReference type="GO" id="GO:0005085">
    <property type="term" value="F:guanyl-nucleotide exchange factor activity"/>
    <property type="evidence" value="ECO:0007669"/>
    <property type="project" value="UniProtKB-KW"/>
</dbReference>
<dbReference type="AlphaFoldDB" id="A0A6P3FBK1"/>
<dbReference type="InParanoid" id="A0A6P3FBK1"/>
<evidence type="ECO:0000259" key="2">
    <source>
        <dbReference type="PROSITE" id="PS50212"/>
    </source>
</evidence>
<evidence type="ECO:0000313" key="3">
    <source>
        <dbReference type="Proteomes" id="UP000515203"/>
    </source>
</evidence>
<dbReference type="GeneID" id="101560100"/>
<protein>
    <submittedName>
        <fullName evidence="4">Ral guanine nucleotide dissociation stimulator-like</fullName>
    </submittedName>
</protein>
<evidence type="ECO:0000256" key="1">
    <source>
        <dbReference type="PROSITE-ProRule" id="PRU00135"/>
    </source>
</evidence>
<dbReference type="SMART" id="SM00229">
    <property type="entry name" value="RasGEFN"/>
    <property type="match status" value="1"/>
</dbReference>
<reference evidence="4" key="1">
    <citation type="submission" date="2025-08" db="UniProtKB">
        <authorList>
            <consortium name="RefSeq"/>
        </authorList>
    </citation>
    <scope>IDENTIFICATION</scope>
</reference>
<dbReference type="RefSeq" id="XP_004636255.1">
    <property type="nucleotide sequence ID" value="XM_004636198.2"/>
</dbReference>
<gene>
    <name evidence="4" type="primary">LOC101560100</name>
</gene>
<organism evidence="3 4">
    <name type="scientific">Octodon degus</name>
    <name type="common">Degu</name>
    <name type="synonym">Sciurus degus</name>
    <dbReference type="NCBI Taxonomy" id="10160"/>
    <lineage>
        <taxon>Eukaryota</taxon>
        <taxon>Metazoa</taxon>
        <taxon>Chordata</taxon>
        <taxon>Craniata</taxon>
        <taxon>Vertebrata</taxon>
        <taxon>Euteleostomi</taxon>
        <taxon>Mammalia</taxon>
        <taxon>Eutheria</taxon>
        <taxon>Euarchontoglires</taxon>
        <taxon>Glires</taxon>
        <taxon>Rodentia</taxon>
        <taxon>Hystricomorpha</taxon>
        <taxon>Octodontidae</taxon>
        <taxon>Octodon</taxon>
    </lineage>
</organism>
<feature type="domain" description="N-terminal Ras-GEF" evidence="2">
    <location>
        <begin position="52"/>
        <end position="173"/>
    </location>
</feature>
<dbReference type="PROSITE" id="PS50212">
    <property type="entry name" value="RASGEF_NTER"/>
    <property type="match status" value="1"/>
</dbReference>
<dbReference type="SUPFAM" id="SSF48366">
    <property type="entry name" value="Ras GEF"/>
    <property type="match status" value="1"/>
</dbReference>
<keyword evidence="1" id="KW-0344">Guanine-nucleotide releasing factor</keyword>